<sequence length="332" mass="38243">MTTMDDIMKVMLQVKEAYPDMQVVNAGNPTWRLRPFKEWMGNSNDFLYDENGNVIYCDTADSFYDGVKYINEMYRNGLFSEENLAIINEDDAKQQALNGNCFIYEWNARPNQLTQLNTETQKNIPDAEWACLEVPDDAAAMTRANAGWSGVFISKNCKNPEAAIKVISYLNSEEGRHLALWGREGIDYTLTENGAPSFSEEWQEAYKDSKVMTEKYNNGYFLCTTELDELYLYYADVDPEVVASFEKNMDKYTNYPELSVAVPTSDSDPGIIYNKIKEAREAEYVKLYTAASDEEFEKVYQDYMNLLEKIGVNELNSYMTERVPEIKELYGF</sequence>
<dbReference type="GeneID" id="86054828"/>
<proteinExistence type="predicted"/>
<gene>
    <name evidence="1" type="ORF">FYJ45_17455</name>
</gene>
<evidence type="ECO:0008006" key="3">
    <source>
        <dbReference type="Google" id="ProtNLM"/>
    </source>
</evidence>
<dbReference type="SUPFAM" id="SSF53850">
    <property type="entry name" value="Periplasmic binding protein-like II"/>
    <property type="match status" value="1"/>
</dbReference>
<evidence type="ECO:0000313" key="1">
    <source>
        <dbReference type="EMBL" id="MSS90002.1"/>
    </source>
</evidence>
<keyword evidence="2" id="KW-1185">Reference proteome</keyword>
<dbReference type="Proteomes" id="UP000436047">
    <property type="component" value="Unassembled WGS sequence"/>
</dbReference>
<comment type="caution">
    <text evidence="1">The sequence shown here is derived from an EMBL/GenBank/DDBJ whole genome shotgun (WGS) entry which is preliminary data.</text>
</comment>
<reference evidence="1 2" key="1">
    <citation type="submission" date="2019-08" db="EMBL/GenBank/DDBJ databases">
        <title>In-depth cultivation of the pig gut microbiome towards novel bacterial diversity and tailored functional studies.</title>
        <authorList>
            <person name="Wylensek D."/>
            <person name="Hitch T.C.A."/>
            <person name="Clavel T."/>
        </authorList>
    </citation>
    <scope>NUCLEOTIDE SEQUENCE [LARGE SCALE GENOMIC DNA]</scope>
    <source>
        <strain evidence="1 2">WCA-389-WT-23B</strain>
    </source>
</reference>
<organism evidence="1 2">
    <name type="scientific">Eisenbergiella porci</name>
    <dbReference type="NCBI Taxonomy" id="2652274"/>
    <lineage>
        <taxon>Bacteria</taxon>
        <taxon>Bacillati</taxon>
        <taxon>Bacillota</taxon>
        <taxon>Clostridia</taxon>
        <taxon>Lachnospirales</taxon>
        <taxon>Lachnospiraceae</taxon>
        <taxon>Eisenbergiella</taxon>
    </lineage>
</organism>
<evidence type="ECO:0000313" key="2">
    <source>
        <dbReference type="Proteomes" id="UP000436047"/>
    </source>
</evidence>
<dbReference type="Gene3D" id="3.40.190.10">
    <property type="entry name" value="Periplasmic binding protein-like II"/>
    <property type="match status" value="1"/>
</dbReference>
<accession>A0A6N7W601</accession>
<dbReference type="RefSeq" id="WP_154466167.1">
    <property type="nucleotide sequence ID" value="NZ_JAXDZL010000085.1"/>
</dbReference>
<protein>
    <recommendedName>
        <fullName evidence="3">Extracellular solute-binding protein</fullName>
    </recommendedName>
</protein>
<dbReference type="EMBL" id="VUMI01000030">
    <property type="protein sequence ID" value="MSS90002.1"/>
    <property type="molecule type" value="Genomic_DNA"/>
</dbReference>
<dbReference type="AlphaFoldDB" id="A0A6N7W601"/>
<name>A0A6N7W601_9FIRM</name>